<dbReference type="Pfam" id="PF13962">
    <property type="entry name" value="PGG"/>
    <property type="match status" value="1"/>
</dbReference>
<evidence type="ECO:0000256" key="8">
    <source>
        <dbReference type="SAM" id="Phobius"/>
    </source>
</evidence>
<keyword evidence="2 8" id="KW-0812">Transmembrane</keyword>
<dbReference type="SUPFAM" id="SSF48403">
    <property type="entry name" value="Ankyrin repeat"/>
    <property type="match status" value="1"/>
</dbReference>
<keyword evidence="11" id="KW-1185">Reference proteome</keyword>
<feature type="repeat" description="ANK" evidence="7">
    <location>
        <begin position="79"/>
        <end position="111"/>
    </location>
</feature>
<comment type="caution">
    <text evidence="10">The sequence shown here is derived from an EMBL/GenBank/DDBJ whole genome shotgun (WGS) entry which is preliminary data.</text>
</comment>
<dbReference type="Pfam" id="PF00023">
    <property type="entry name" value="Ank"/>
    <property type="match status" value="1"/>
</dbReference>
<dbReference type="GO" id="GO:0005886">
    <property type="term" value="C:plasma membrane"/>
    <property type="evidence" value="ECO:0007669"/>
    <property type="project" value="TreeGrafter"/>
</dbReference>
<feature type="transmembrane region" description="Helical" evidence="8">
    <location>
        <begin position="502"/>
        <end position="520"/>
    </location>
</feature>
<dbReference type="InterPro" id="IPR026961">
    <property type="entry name" value="PGG_dom"/>
</dbReference>
<reference evidence="10 11" key="1">
    <citation type="journal article" date="2019" name="G3 (Bethesda)">
        <title>Sequencing of a Wild Apple (Malus baccata) Genome Unravels the Differences Between Cultivated and Wild Apple Species Regarding Disease Resistance and Cold Tolerance.</title>
        <authorList>
            <person name="Chen X."/>
        </authorList>
    </citation>
    <scope>NUCLEOTIDE SEQUENCE [LARGE SCALE GENOMIC DNA]</scope>
    <source>
        <strain evidence="11">cv. Shandingzi</strain>
        <tissue evidence="10">Leaves</tissue>
    </source>
</reference>
<sequence>METEGKKGEEKWKSRRCTVMVDTCIQWAKTDGRLTADLFQKTPEENNILHIAAEFKQINFIKEVKIHHESPRFWATSKNGETPLHVAARVGCDEVVKFLIDHTISLPIEGVDSEEVPIDGEAYKKLLRMTNLEMDTALHVAVRYDHAGVVKLLMKADPELCCSCYSIKESPLFLAVRAGSTSIADYILKETPTHISPSFQGTNGVTALHLAATRISFTTSKGIVQSMVSRNSGIIKEVDEIGWTPLHYASLKGNHKAAELLIQNSNSACYIPDKLGMSALHVAAYAGHTKIIDELSQRCPDICDCVTQKGQTALHAAVLGEKIKVVKHVLKTPKLARLINKADNDGNTPWHLAAICENSKIVAILRRDSRLNRTAINKDFLQVSDILLSKNTGRKEIINSRNFFKYHGDIVVPVPQFQQEIKQEFKKFESQEESSTSETLVNTTNTRENLQADSGPTFDRNDAKLMVATFIATVTFTALINPPGGFKEDGTSVLREKEAYKVFSGFNGLSFALSVFAIYMESNPISVLPTPAFLINFSIGGMVIAFIAVLMAVDPKRPAQSMVNYVLYDDGTVVSNTLQLIGIVGGLVIISLANTLFQIIMRKRRIHDFRNHVI</sequence>
<evidence type="ECO:0000256" key="5">
    <source>
        <dbReference type="ARBA" id="ARBA00023043"/>
    </source>
</evidence>
<feature type="domain" description="PGG" evidence="9">
    <location>
        <begin position="462"/>
        <end position="552"/>
    </location>
</feature>
<dbReference type="InterPro" id="IPR036770">
    <property type="entry name" value="Ankyrin_rpt-contain_sf"/>
</dbReference>
<accession>A0A540NSM2</accession>
<organism evidence="10 11">
    <name type="scientific">Malus baccata</name>
    <name type="common">Siberian crab apple</name>
    <name type="synonym">Pyrus baccata</name>
    <dbReference type="NCBI Taxonomy" id="106549"/>
    <lineage>
        <taxon>Eukaryota</taxon>
        <taxon>Viridiplantae</taxon>
        <taxon>Streptophyta</taxon>
        <taxon>Embryophyta</taxon>
        <taxon>Tracheophyta</taxon>
        <taxon>Spermatophyta</taxon>
        <taxon>Magnoliopsida</taxon>
        <taxon>eudicotyledons</taxon>
        <taxon>Gunneridae</taxon>
        <taxon>Pentapetalae</taxon>
        <taxon>rosids</taxon>
        <taxon>fabids</taxon>
        <taxon>Rosales</taxon>
        <taxon>Rosaceae</taxon>
        <taxon>Amygdaloideae</taxon>
        <taxon>Maleae</taxon>
        <taxon>Malus</taxon>
    </lineage>
</organism>
<dbReference type="Pfam" id="PF12796">
    <property type="entry name" value="Ank_2"/>
    <property type="match status" value="3"/>
</dbReference>
<evidence type="ECO:0000313" key="11">
    <source>
        <dbReference type="Proteomes" id="UP000315295"/>
    </source>
</evidence>
<evidence type="ECO:0000256" key="3">
    <source>
        <dbReference type="ARBA" id="ARBA00022737"/>
    </source>
</evidence>
<keyword evidence="6 8" id="KW-0472">Membrane</keyword>
<keyword evidence="4 8" id="KW-1133">Transmembrane helix</keyword>
<evidence type="ECO:0000313" key="10">
    <source>
        <dbReference type="EMBL" id="TQE13643.1"/>
    </source>
</evidence>
<evidence type="ECO:0000256" key="6">
    <source>
        <dbReference type="ARBA" id="ARBA00023136"/>
    </source>
</evidence>
<feature type="transmembrane region" description="Helical" evidence="8">
    <location>
        <begin position="573"/>
        <end position="597"/>
    </location>
</feature>
<dbReference type="PROSITE" id="PS50088">
    <property type="entry name" value="ANK_REPEAT"/>
    <property type="match status" value="2"/>
</dbReference>
<dbReference type="Gene3D" id="1.25.40.20">
    <property type="entry name" value="Ankyrin repeat-containing domain"/>
    <property type="match status" value="1"/>
</dbReference>
<evidence type="ECO:0000256" key="2">
    <source>
        <dbReference type="ARBA" id="ARBA00022692"/>
    </source>
</evidence>
<dbReference type="STRING" id="106549.A0A540NSM2"/>
<protein>
    <recommendedName>
        <fullName evidence="9">PGG domain-containing protein</fullName>
    </recommendedName>
</protein>
<dbReference type="PANTHER" id="PTHR24186">
    <property type="entry name" value="PROTEIN PHOSPHATASE 1 REGULATORY SUBUNIT"/>
    <property type="match status" value="1"/>
</dbReference>
<keyword evidence="3" id="KW-0677">Repeat</keyword>
<dbReference type="AlphaFoldDB" id="A0A540NSM2"/>
<evidence type="ECO:0000256" key="1">
    <source>
        <dbReference type="ARBA" id="ARBA00004141"/>
    </source>
</evidence>
<dbReference type="PANTHER" id="PTHR24186:SF50">
    <property type="entry name" value="ANKYRIN REPEAT-CONTAINING PROTEIN ITN1-LIKE ISOFORM X1"/>
    <property type="match status" value="1"/>
</dbReference>
<gene>
    <name evidence="10" type="ORF">C1H46_000650</name>
</gene>
<dbReference type="InterPro" id="IPR002110">
    <property type="entry name" value="Ankyrin_rpt"/>
</dbReference>
<proteinExistence type="predicted"/>
<keyword evidence="5 7" id="KW-0040">ANK repeat</keyword>
<dbReference type="EMBL" id="VIEB01000009">
    <property type="protein sequence ID" value="TQE13643.1"/>
    <property type="molecule type" value="Genomic_DNA"/>
</dbReference>
<feature type="transmembrane region" description="Helical" evidence="8">
    <location>
        <begin position="532"/>
        <end position="553"/>
    </location>
</feature>
<feature type="repeat" description="ANK" evidence="7">
    <location>
        <begin position="241"/>
        <end position="265"/>
    </location>
</feature>
<name>A0A540NSM2_MALBA</name>
<evidence type="ECO:0000259" key="9">
    <source>
        <dbReference type="Pfam" id="PF13962"/>
    </source>
</evidence>
<dbReference type="PROSITE" id="PS50297">
    <property type="entry name" value="ANK_REP_REGION"/>
    <property type="match status" value="2"/>
</dbReference>
<dbReference type="Proteomes" id="UP000315295">
    <property type="component" value="Unassembled WGS sequence"/>
</dbReference>
<evidence type="ECO:0000256" key="7">
    <source>
        <dbReference type="PROSITE-ProRule" id="PRU00023"/>
    </source>
</evidence>
<evidence type="ECO:0000256" key="4">
    <source>
        <dbReference type="ARBA" id="ARBA00022989"/>
    </source>
</evidence>
<dbReference type="SMART" id="SM00248">
    <property type="entry name" value="ANK"/>
    <property type="match status" value="9"/>
</dbReference>
<comment type="subcellular location">
    <subcellularLocation>
        <location evidence="1">Membrane</location>
        <topology evidence="1">Multi-pass membrane protein</topology>
    </subcellularLocation>
</comment>